<organism evidence="3">
    <name type="scientific">Caenorhabditis remanei</name>
    <name type="common">Caenorhabditis vulgaris</name>
    <dbReference type="NCBI Taxonomy" id="31234"/>
    <lineage>
        <taxon>Eukaryota</taxon>
        <taxon>Metazoa</taxon>
        <taxon>Ecdysozoa</taxon>
        <taxon>Nematoda</taxon>
        <taxon>Chromadorea</taxon>
        <taxon>Rhabditida</taxon>
        <taxon>Rhabditina</taxon>
        <taxon>Rhabditomorpha</taxon>
        <taxon>Rhabditoidea</taxon>
        <taxon>Rhabditidae</taxon>
        <taxon>Peloderinae</taxon>
        <taxon>Caenorhabditis</taxon>
    </lineage>
</organism>
<feature type="transmembrane region" description="Helical" evidence="1">
    <location>
        <begin position="12"/>
        <end position="32"/>
    </location>
</feature>
<feature type="transmembrane region" description="Helical" evidence="1">
    <location>
        <begin position="68"/>
        <end position="91"/>
    </location>
</feature>
<dbReference type="eggNOG" id="ENOG502R2TK">
    <property type="taxonomic scope" value="Eukaryota"/>
</dbReference>
<dbReference type="EMBL" id="DS268565">
    <property type="protein sequence ID" value="EFO90277.1"/>
    <property type="molecule type" value="Genomic_DNA"/>
</dbReference>
<gene>
    <name evidence="2" type="ORF">CRE_23101</name>
</gene>
<evidence type="ECO:0000256" key="1">
    <source>
        <dbReference type="SAM" id="Phobius"/>
    </source>
</evidence>
<proteinExistence type="predicted"/>
<protein>
    <submittedName>
        <fullName evidence="2">Uncharacterized protein</fullName>
    </submittedName>
</protein>
<keyword evidence="3" id="KW-1185">Reference proteome</keyword>
<sequence length="307" mass="35303">MLDTPLEGIFTCAQFTGLGVFYTYFLALILSFNIPITHAVYMTFLGALLVHFSGFYKMDNWKYEPKTCIVYGLYMMSFCSAALSACFFAHGDVDTELILIVLPKVSSILFFISFYLTRISSIFYVSILCASCKSSEVAGRLTWLVAVILMAFNLVGYEDYQKSLGITLIVYGFLYLSLAFFISDKLPETRGLFDHEVAKLFGFYQLQHVLKYEEHRTFSCSEATTFYFRNLTNDKVAINVSLIFSNPNDHLTAEHFSRKYIRGRGHLKIEVKKGQNKQKNDRLFIFYAKDLKDLENMNKCGFLTVRF</sequence>
<dbReference type="HOGENOM" id="CLU_903805_0_0_1"/>
<accession>E3N9H6</accession>
<dbReference type="FunCoup" id="E3N9H6">
    <property type="interactions" value="478"/>
</dbReference>
<dbReference type="OMA" id="FYLTHAS"/>
<feature type="transmembrane region" description="Helical" evidence="1">
    <location>
        <begin position="137"/>
        <end position="157"/>
    </location>
</feature>
<evidence type="ECO:0000313" key="2">
    <source>
        <dbReference type="EMBL" id="EFO90277.1"/>
    </source>
</evidence>
<keyword evidence="1" id="KW-0812">Transmembrane</keyword>
<dbReference type="OrthoDB" id="5857756at2759"/>
<feature type="transmembrane region" description="Helical" evidence="1">
    <location>
        <begin position="163"/>
        <end position="182"/>
    </location>
</feature>
<dbReference type="AlphaFoldDB" id="E3N9H6"/>
<dbReference type="InParanoid" id="E3N9H6"/>
<feature type="transmembrane region" description="Helical" evidence="1">
    <location>
        <begin position="38"/>
        <end position="56"/>
    </location>
</feature>
<keyword evidence="1" id="KW-1133">Transmembrane helix</keyword>
<evidence type="ECO:0000313" key="3">
    <source>
        <dbReference type="Proteomes" id="UP000008281"/>
    </source>
</evidence>
<reference evidence="2" key="1">
    <citation type="submission" date="2007-07" db="EMBL/GenBank/DDBJ databases">
        <title>PCAP assembly of the Caenorhabditis remanei genome.</title>
        <authorList>
            <consortium name="The Caenorhabditis remanei Sequencing Consortium"/>
            <person name="Wilson R.K."/>
        </authorList>
    </citation>
    <scope>NUCLEOTIDE SEQUENCE [LARGE SCALE GENOMIC DNA]</scope>
    <source>
        <strain evidence="2">PB4641</strain>
    </source>
</reference>
<keyword evidence="1" id="KW-0472">Membrane</keyword>
<dbReference type="Proteomes" id="UP000008281">
    <property type="component" value="Unassembled WGS sequence"/>
</dbReference>
<name>E3N9H6_CAERE</name>